<gene>
    <name evidence="1" type="ORF">QP939_15005</name>
</gene>
<name>A0ABY8XVU9_9PSEU</name>
<dbReference type="RefSeq" id="WP_285457376.1">
    <property type="nucleotide sequence ID" value="NZ_CP127173.1"/>
</dbReference>
<sequence>MPDRLSFIVDHTPDVLARVVQLCRGRGYPIEELTFGATDHPAVARLTVVVGEGPRPVGRLALQLDRLVGVQRVVTEPAAELAAV</sequence>
<dbReference type="Gene3D" id="3.30.70.260">
    <property type="match status" value="1"/>
</dbReference>
<dbReference type="InterPro" id="IPR045865">
    <property type="entry name" value="ACT-like_dom_sf"/>
</dbReference>
<dbReference type="EMBL" id="CP127173">
    <property type="protein sequence ID" value="WIV59820.1"/>
    <property type="molecule type" value="Genomic_DNA"/>
</dbReference>
<organism evidence="1 2">
    <name type="scientific">Amycolatopsis nalaikhensis</name>
    <dbReference type="NCBI Taxonomy" id="715472"/>
    <lineage>
        <taxon>Bacteria</taxon>
        <taxon>Bacillati</taxon>
        <taxon>Actinomycetota</taxon>
        <taxon>Actinomycetes</taxon>
        <taxon>Pseudonocardiales</taxon>
        <taxon>Pseudonocardiaceae</taxon>
        <taxon>Amycolatopsis</taxon>
    </lineage>
</organism>
<evidence type="ECO:0000313" key="2">
    <source>
        <dbReference type="Proteomes" id="UP001227101"/>
    </source>
</evidence>
<dbReference type="Pfam" id="PF13710">
    <property type="entry name" value="ACT_5"/>
    <property type="match status" value="1"/>
</dbReference>
<accession>A0ABY8XVU9</accession>
<protein>
    <submittedName>
        <fullName evidence="1">ACT domain-containing protein</fullName>
    </submittedName>
</protein>
<dbReference type="Proteomes" id="UP001227101">
    <property type="component" value="Chromosome"/>
</dbReference>
<proteinExistence type="predicted"/>
<keyword evidence="2" id="KW-1185">Reference proteome</keyword>
<dbReference type="SUPFAM" id="SSF55021">
    <property type="entry name" value="ACT-like"/>
    <property type="match status" value="1"/>
</dbReference>
<evidence type="ECO:0000313" key="1">
    <source>
        <dbReference type="EMBL" id="WIV59820.1"/>
    </source>
</evidence>
<reference evidence="1 2" key="1">
    <citation type="submission" date="2023-06" db="EMBL/GenBank/DDBJ databases">
        <authorList>
            <person name="Oyuntsetseg B."/>
            <person name="Kim S.B."/>
        </authorList>
    </citation>
    <scope>NUCLEOTIDE SEQUENCE [LARGE SCALE GENOMIC DNA]</scope>
    <source>
        <strain evidence="1 2">2-2</strain>
    </source>
</reference>